<keyword evidence="4" id="KW-0217">Developmental protein</keyword>
<dbReference type="GO" id="GO:0007476">
    <property type="term" value="P:imaginal disc-derived wing morphogenesis"/>
    <property type="evidence" value="ECO:0007669"/>
    <property type="project" value="UniProtKB-ARBA"/>
</dbReference>
<dbReference type="GO" id="GO:0007435">
    <property type="term" value="P:salivary gland morphogenesis"/>
    <property type="evidence" value="ECO:0007669"/>
    <property type="project" value="UniProtKB-ARBA"/>
</dbReference>
<evidence type="ECO:0000256" key="13">
    <source>
        <dbReference type="PROSITE-ProRule" id="PRU00267"/>
    </source>
</evidence>
<evidence type="ECO:0000256" key="9">
    <source>
        <dbReference type="ARBA" id="ARBA00023242"/>
    </source>
</evidence>
<keyword evidence="6 13" id="KW-0238">DNA-binding</keyword>
<dbReference type="GO" id="GO:0010628">
    <property type="term" value="P:positive regulation of gene expression"/>
    <property type="evidence" value="ECO:0007669"/>
    <property type="project" value="UniProtKB-ARBA"/>
</dbReference>
<evidence type="ECO:0000256" key="14">
    <source>
        <dbReference type="SAM" id="MobiDB-lite"/>
    </source>
</evidence>
<comment type="function">
    <text evidence="10">Segment polarity protein. Functions together with arm to transduce the Wingless (Wg) signal in embryos and in developing adult tissues. Acts as a transcriptional activator, but in the absence of arm, it binds to gro and acts as a transcriptional repressor of wg-responsive genes.</text>
</comment>
<evidence type="ECO:0000256" key="7">
    <source>
        <dbReference type="ARBA" id="ARBA00023159"/>
    </source>
</evidence>
<dbReference type="GO" id="GO:0019900">
    <property type="term" value="F:kinase binding"/>
    <property type="evidence" value="ECO:0007669"/>
    <property type="project" value="UniProtKB-ARBA"/>
</dbReference>
<evidence type="ECO:0000313" key="16">
    <source>
        <dbReference type="EMBL" id="KAJ6633760.1"/>
    </source>
</evidence>
<accession>A0A9Q0MLF5</accession>
<dbReference type="GO" id="GO:0060070">
    <property type="term" value="P:canonical Wnt signaling pathway"/>
    <property type="evidence" value="ECO:0007669"/>
    <property type="project" value="TreeGrafter"/>
</dbReference>
<feature type="domain" description="HMG box" evidence="15">
    <location>
        <begin position="326"/>
        <end position="394"/>
    </location>
</feature>
<dbReference type="PROSITE" id="PS50118">
    <property type="entry name" value="HMG_BOX_2"/>
    <property type="match status" value="1"/>
</dbReference>
<evidence type="ECO:0000256" key="3">
    <source>
        <dbReference type="ARBA" id="ARBA00022687"/>
    </source>
</evidence>
<dbReference type="GO" id="GO:0035277">
    <property type="term" value="P:spiracle morphogenesis, open tracheal system"/>
    <property type="evidence" value="ECO:0007669"/>
    <property type="project" value="UniProtKB-ARBA"/>
</dbReference>
<keyword evidence="3" id="KW-0879">Wnt signaling pathway</keyword>
<keyword evidence="9 13" id="KW-0539">Nucleus</keyword>
<evidence type="ECO:0000256" key="12">
    <source>
        <dbReference type="ARBA" id="ARBA00080285"/>
    </source>
</evidence>
<reference evidence="16" key="1">
    <citation type="submission" date="2022-07" db="EMBL/GenBank/DDBJ databases">
        <authorList>
            <person name="Trinca V."/>
            <person name="Uliana J.V.C."/>
            <person name="Torres T.T."/>
            <person name="Ward R.J."/>
            <person name="Monesi N."/>
        </authorList>
    </citation>
    <scope>NUCLEOTIDE SEQUENCE</scope>
    <source>
        <strain evidence="16">HSMRA1968</strain>
        <tissue evidence="16">Whole embryos</tissue>
    </source>
</reference>
<evidence type="ECO:0000256" key="8">
    <source>
        <dbReference type="ARBA" id="ARBA00023163"/>
    </source>
</evidence>
<keyword evidence="4" id="KW-0709">Segmentation polarity protein</keyword>
<evidence type="ECO:0000256" key="11">
    <source>
        <dbReference type="ARBA" id="ARBA00061799"/>
    </source>
</evidence>
<dbReference type="GO" id="GO:0072091">
    <property type="term" value="P:regulation of stem cell proliferation"/>
    <property type="evidence" value="ECO:0007669"/>
    <property type="project" value="UniProtKB-ARBA"/>
</dbReference>
<keyword evidence="8" id="KW-0804">Transcription</keyword>
<comment type="similarity">
    <text evidence="2">Belongs to the TCF/LEF family.</text>
</comment>
<feature type="region of interest" description="Disordered" evidence="14">
    <location>
        <begin position="299"/>
        <end position="326"/>
    </location>
</feature>
<dbReference type="Proteomes" id="UP001151699">
    <property type="component" value="Unassembled WGS sequence"/>
</dbReference>
<evidence type="ECO:0000259" key="15">
    <source>
        <dbReference type="PROSITE" id="PS50118"/>
    </source>
</evidence>
<feature type="region of interest" description="Disordered" evidence="14">
    <location>
        <begin position="44"/>
        <end position="99"/>
    </location>
</feature>
<dbReference type="CDD" id="cd21996">
    <property type="entry name" value="HMG-box_TCF7-like"/>
    <property type="match status" value="1"/>
</dbReference>
<feature type="compositionally biased region" description="Low complexity" evidence="14">
    <location>
        <begin position="60"/>
        <end position="82"/>
    </location>
</feature>
<keyword evidence="5" id="KW-0805">Transcription regulation</keyword>
<dbReference type="EMBL" id="WJQU01001747">
    <property type="protein sequence ID" value="KAJ6633760.1"/>
    <property type="molecule type" value="Genomic_DNA"/>
</dbReference>
<evidence type="ECO:0000256" key="5">
    <source>
        <dbReference type="ARBA" id="ARBA00023015"/>
    </source>
</evidence>
<feature type="DNA-binding region" description="HMG box" evidence="13">
    <location>
        <begin position="326"/>
        <end position="394"/>
    </location>
</feature>
<comment type="caution">
    <text evidence="16">The sequence shown here is derived from an EMBL/GenBank/DDBJ whole genome shotgun (WGS) entry which is preliminary data.</text>
</comment>
<dbReference type="GO" id="GO:0045892">
    <property type="term" value="P:negative regulation of DNA-templated transcription"/>
    <property type="evidence" value="ECO:0007669"/>
    <property type="project" value="UniProtKB-ARBA"/>
</dbReference>
<feature type="region of interest" description="Disordered" evidence="14">
    <location>
        <begin position="260"/>
        <end position="284"/>
    </location>
</feature>
<dbReference type="GO" id="GO:0001222">
    <property type="term" value="F:transcription corepressor binding"/>
    <property type="evidence" value="ECO:0007669"/>
    <property type="project" value="UniProtKB-ARBA"/>
</dbReference>
<evidence type="ECO:0000256" key="1">
    <source>
        <dbReference type="ARBA" id="ARBA00004123"/>
    </source>
</evidence>
<proteinExistence type="inferred from homology"/>
<dbReference type="PANTHER" id="PTHR10373:SF38">
    <property type="entry name" value="PROTEIN PANGOLIN, ISOFORM J"/>
    <property type="match status" value="1"/>
</dbReference>
<dbReference type="GO" id="GO:0007500">
    <property type="term" value="P:mesodermal cell fate determination"/>
    <property type="evidence" value="ECO:0007669"/>
    <property type="project" value="UniProtKB-ARBA"/>
</dbReference>
<comment type="subcellular location">
    <subcellularLocation>
        <location evidence="1">Nucleus</location>
    </subcellularLocation>
</comment>
<evidence type="ECO:0000256" key="4">
    <source>
        <dbReference type="ARBA" id="ARBA00022716"/>
    </source>
</evidence>
<keyword evidence="7" id="KW-0010">Activator</keyword>
<feature type="region of interest" description="Disordered" evidence="14">
    <location>
        <begin position="390"/>
        <end position="422"/>
    </location>
</feature>
<sequence length="438" mass="49127">MMEHNEPLNLSIKKRPIAVVPPSSTSLNIVDSQPVTNVADDFFNIKSSGSPSPEHDSIQTRTSATPATATSVTFTLAQQTQSPDPPPQDRHSPANRANFLYPLTSPTLPLDSTPSANQSGLSFDETMTTYLNQQQSLDIAKIHLERYLKLTNQYLQSTADSKMTPNETINHLIRTNTLTNKIAANNLISIINKLLEQNIMSEYYYKHAATFCQPNSELFGTEETALEDSGDVDDQNDDGSDVISAISSYHQAKYLMTGGNTTPAETVTSSKKKTNSSALSSNKYSTISSSMANRSLERNTLDHQKNSPGIQSDKQDSANEKKKPHIKKPLNAFMLYMKEMRAKVVAECTLKESAAINQILGRRWHALGREEQAKYYELARRERQLHMQMYPDWSSRTNASRGKKRKRKQDPNDGGNNMKKCRARFGLDQQNQWCKPCR</sequence>
<keyword evidence="17" id="KW-1185">Reference proteome</keyword>
<dbReference type="FunFam" id="1.10.30.10:FF:000001">
    <property type="entry name" value="transcription factor 7 isoform X2"/>
    <property type="match status" value="1"/>
</dbReference>
<dbReference type="GO" id="GO:0000978">
    <property type="term" value="F:RNA polymerase II cis-regulatory region sequence-specific DNA binding"/>
    <property type="evidence" value="ECO:0007669"/>
    <property type="project" value="TreeGrafter"/>
</dbReference>
<dbReference type="SUPFAM" id="SSF47095">
    <property type="entry name" value="HMG-box"/>
    <property type="match status" value="1"/>
</dbReference>
<dbReference type="SMART" id="SM01366">
    <property type="entry name" value="c-clamp"/>
    <property type="match status" value="1"/>
</dbReference>
<dbReference type="InterPro" id="IPR024940">
    <property type="entry name" value="TCF/LEF"/>
</dbReference>
<gene>
    <name evidence="16" type="primary">pan_3</name>
    <name evidence="16" type="ORF">Bhyg_16366</name>
</gene>
<dbReference type="Pfam" id="PF00505">
    <property type="entry name" value="HMG_box"/>
    <property type="match status" value="1"/>
</dbReference>
<evidence type="ECO:0000256" key="6">
    <source>
        <dbReference type="ARBA" id="ARBA00023125"/>
    </source>
</evidence>
<evidence type="ECO:0000256" key="2">
    <source>
        <dbReference type="ARBA" id="ARBA00006569"/>
    </source>
</evidence>
<dbReference type="GO" id="GO:0000785">
    <property type="term" value="C:chromatin"/>
    <property type="evidence" value="ECO:0007669"/>
    <property type="project" value="TreeGrafter"/>
</dbReference>
<dbReference type="GO" id="GO:0007367">
    <property type="term" value="P:segment polarity determination"/>
    <property type="evidence" value="ECO:0007669"/>
    <property type="project" value="UniProtKB-KW"/>
</dbReference>
<dbReference type="AlphaFoldDB" id="A0A9Q0MLF5"/>
<evidence type="ECO:0000313" key="17">
    <source>
        <dbReference type="Proteomes" id="UP001151699"/>
    </source>
</evidence>
<comment type="subunit">
    <text evidence="11">Binds to the beta-catenin homolog arm or to gro.</text>
</comment>
<evidence type="ECO:0000256" key="10">
    <source>
        <dbReference type="ARBA" id="ARBA00053480"/>
    </source>
</evidence>
<dbReference type="InterPro" id="IPR036910">
    <property type="entry name" value="HMG_box_dom_sf"/>
</dbReference>
<protein>
    <recommendedName>
        <fullName evidence="12">dTCF</fullName>
    </recommendedName>
</protein>
<dbReference type="OrthoDB" id="2307332at2759"/>
<organism evidence="16 17">
    <name type="scientific">Pseudolycoriella hygida</name>
    <dbReference type="NCBI Taxonomy" id="35572"/>
    <lineage>
        <taxon>Eukaryota</taxon>
        <taxon>Metazoa</taxon>
        <taxon>Ecdysozoa</taxon>
        <taxon>Arthropoda</taxon>
        <taxon>Hexapoda</taxon>
        <taxon>Insecta</taxon>
        <taxon>Pterygota</taxon>
        <taxon>Neoptera</taxon>
        <taxon>Endopterygota</taxon>
        <taxon>Diptera</taxon>
        <taxon>Nematocera</taxon>
        <taxon>Sciaroidea</taxon>
        <taxon>Sciaridae</taxon>
        <taxon>Pseudolycoriella</taxon>
    </lineage>
</organism>
<dbReference type="GO" id="GO:1990907">
    <property type="term" value="C:beta-catenin-TCF complex"/>
    <property type="evidence" value="ECO:0007669"/>
    <property type="project" value="TreeGrafter"/>
</dbReference>
<name>A0A9Q0MLF5_9DIPT</name>
<dbReference type="InterPro" id="IPR009071">
    <property type="entry name" value="HMG_box_dom"/>
</dbReference>
<dbReference type="Gene3D" id="1.10.30.10">
    <property type="entry name" value="High mobility group box domain"/>
    <property type="match status" value="1"/>
</dbReference>
<dbReference type="GO" id="GO:0001228">
    <property type="term" value="F:DNA-binding transcription activator activity, RNA polymerase II-specific"/>
    <property type="evidence" value="ECO:0007669"/>
    <property type="project" value="UniProtKB-ARBA"/>
</dbReference>
<dbReference type="PANTHER" id="PTHR10373">
    <property type="entry name" value="TRANSCRIPTION FACTOR 7 FAMILY MEMBER"/>
    <property type="match status" value="1"/>
</dbReference>
<dbReference type="SMART" id="SM00398">
    <property type="entry name" value="HMG"/>
    <property type="match status" value="1"/>
</dbReference>